<dbReference type="EMBL" id="MAPZ01000010">
    <property type="protein sequence ID" value="OBY11790.1"/>
    <property type="molecule type" value="Genomic_DNA"/>
</dbReference>
<organism evidence="1 2">
    <name type="scientific">Clostridium paraputrificum</name>
    <dbReference type="NCBI Taxonomy" id="29363"/>
    <lineage>
        <taxon>Bacteria</taxon>
        <taxon>Bacillati</taxon>
        <taxon>Bacillota</taxon>
        <taxon>Clostridia</taxon>
        <taxon>Eubacteriales</taxon>
        <taxon>Clostridiaceae</taxon>
        <taxon>Clostridium</taxon>
    </lineage>
</organism>
<sequence length="67" mass="7822">MKVKMFCDITGKGAMVNLPMEPRMLLDMQGELLERENLGYILCADVKYYDEDNNEIENIFILNKSLF</sequence>
<accession>A0A174D6E1</accession>
<comment type="caution">
    <text evidence="1">The sequence shown here is derived from an EMBL/GenBank/DDBJ whole genome shotgun (WGS) entry which is preliminary data.</text>
</comment>
<dbReference type="RefSeq" id="WP_055253929.1">
    <property type="nucleotide sequence ID" value="NZ_CABHIH010000001.1"/>
</dbReference>
<evidence type="ECO:0000313" key="1">
    <source>
        <dbReference type="EMBL" id="OBY11790.1"/>
    </source>
</evidence>
<reference evidence="1 2" key="1">
    <citation type="submission" date="2016-06" db="EMBL/GenBank/DDBJ databases">
        <authorList>
            <person name="Kjaerup R.B."/>
            <person name="Dalgaard T.S."/>
            <person name="Juul-Madsen H.R."/>
        </authorList>
    </citation>
    <scope>NUCLEOTIDE SEQUENCE [LARGE SCALE GENOMIC DNA]</scope>
    <source>
        <strain evidence="1 2">373-A1</strain>
    </source>
</reference>
<dbReference type="OrthoDB" id="1912538at2"/>
<name>A0A174D6E1_9CLOT</name>
<gene>
    <name evidence="1" type="ORF">CP373A1_02385</name>
</gene>
<keyword evidence="2" id="KW-1185">Reference proteome</keyword>
<dbReference type="eggNOG" id="ENOG5030G0B">
    <property type="taxonomic scope" value="Bacteria"/>
</dbReference>
<protein>
    <submittedName>
        <fullName evidence="1">Uncharacterized protein</fullName>
    </submittedName>
</protein>
<dbReference type="AlphaFoldDB" id="A0A174D6E1"/>
<dbReference type="Proteomes" id="UP000092714">
    <property type="component" value="Unassembled WGS sequence"/>
</dbReference>
<evidence type="ECO:0000313" key="2">
    <source>
        <dbReference type="Proteomes" id="UP000092714"/>
    </source>
</evidence>
<proteinExistence type="predicted"/>